<dbReference type="RefSeq" id="WP_200610822.1">
    <property type="nucleotide sequence ID" value="NZ_JAEHHL010000008.1"/>
</dbReference>
<sequence length="695" mass="73415">MTTLEDLLCPRSIAIVGASDDPTRIGGRPLSHMINQRFDGAVYPVNPKRETVQGLPAYPTLAEVPGEVDFVLVAVPAAGVAEVVRQAAEKHARTVLIFSSGFAEMGGDGIAMQAELSRLARETGVRVIGPNCLGAFNSATRFYPTFTSTIDRATPVPGGISIASQSGAYGSHIYMVSHLRGLGIRYWLTTGNEADLHIAECIRLLAENDDVHTIMAYAESVKDGPMLSEALETARAARKPVIFMKVGRSAVGAAAASSHTASLAGEDAIYDAVLRSHGAWRARSTEEMLDIAYACRPRIYPAGRRLGLVTISGGAGVLMADAAEDAGLDVAPMPADAQAEIKQVVPFASALNPVDVTAQFFNDLSLVPRFTKAMLERGGYDGLIGFWTSVAGSPVLATPLLKSLTQAMKGREDQIFLQSVVAPDEIRKAYEDAGFPCFEDPTRAVNAMAALMAFGIAFEKGRADMPEAPALPPLPDGPMGEREAKRLLAEAGLPVVEDRLVRSAEEAAEAAREFGRSAFKIASPDILHKTEAGGVRLGVTADDAAAAFERIMASARAHDSKARLDGVLVSPMIEGGVEMILGARIDPVFGPVVMAGLGGVFTEIFRDVSFRRAPVSADTAMEMLDELKGSALLKGARGQPAADARSLAQALSQLSIFAAAHANTLESVEMNPVRALPDGAVALDALIVTRKDRAS</sequence>
<dbReference type="EMBL" id="JAEHHL010000008">
    <property type="protein sequence ID" value="MBK0400258.1"/>
    <property type="molecule type" value="Genomic_DNA"/>
</dbReference>
<gene>
    <name evidence="3" type="ORF">H0I76_13750</name>
</gene>
<keyword evidence="3" id="KW-0436">Ligase</keyword>
<dbReference type="InterPro" id="IPR032875">
    <property type="entry name" value="Succ_CoA_lig_flav_dom"/>
</dbReference>
<dbReference type="GO" id="GO:0005524">
    <property type="term" value="F:ATP binding"/>
    <property type="evidence" value="ECO:0007669"/>
    <property type="project" value="InterPro"/>
</dbReference>
<dbReference type="InterPro" id="IPR036291">
    <property type="entry name" value="NAD(P)-bd_dom_sf"/>
</dbReference>
<dbReference type="PANTHER" id="PTHR42793:SF4">
    <property type="entry name" value="BLL6376 PROTEIN"/>
    <property type="match status" value="1"/>
</dbReference>
<dbReference type="Pfam" id="PF13380">
    <property type="entry name" value="CoA_binding_2"/>
    <property type="match status" value="1"/>
</dbReference>
<dbReference type="AlphaFoldDB" id="A0A8J7SF90"/>
<dbReference type="SUPFAM" id="SSF52210">
    <property type="entry name" value="Succinyl-CoA synthetase domains"/>
    <property type="match status" value="2"/>
</dbReference>
<evidence type="ECO:0000313" key="3">
    <source>
        <dbReference type="EMBL" id="MBK0400258.1"/>
    </source>
</evidence>
<keyword evidence="4" id="KW-1185">Reference proteome</keyword>
<dbReference type="GO" id="GO:0006099">
    <property type="term" value="P:tricarboxylic acid cycle"/>
    <property type="evidence" value="ECO:0007669"/>
    <property type="project" value="UniProtKB-KW"/>
</dbReference>
<dbReference type="SUPFAM" id="SSF51735">
    <property type="entry name" value="NAD(P)-binding Rossmann-fold domains"/>
    <property type="match status" value="1"/>
</dbReference>
<dbReference type="InterPro" id="IPR003781">
    <property type="entry name" value="CoA-bd"/>
</dbReference>
<evidence type="ECO:0000313" key="4">
    <source>
        <dbReference type="Proteomes" id="UP000655420"/>
    </source>
</evidence>
<dbReference type="Gene3D" id="3.40.50.261">
    <property type="entry name" value="Succinyl-CoA synthetase domains"/>
    <property type="match status" value="2"/>
</dbReference>
<accession>A0A8J7SF90</accession>
<dbReference type="InterPro" id="IPR016102">
    <property type="entry name" value="Succinyl-CoA_synth-like"/>
</dbReference>
<dbReference type="Gene3D" id="3.30.1490.20">
    <property type="entry name" value="ATP-grasp fold, A domain"/>
    <property type="match status" value="1"/>
</dbReference>
<organism evidence="3 4">
    <name type="scientific">Thermohalobaculum xanthum</name>
    <dbReference type="NCBI Taxonomy" id="2753746"/>
    <lineage>
        <taxon>Bacteria</taxon>
        <taxon>Pseudomonadati</taxon>
        <taxon>Pseudomonadota</taxon>
        <taxon>Alphaproteobacteria</taxon>
        <taxon>Rhodobacterales</taxon>
        <taxon>Paracoccaceae</taxon>
        <taxon>Thermohalobaculum</taxon>
    </lineage>
</organism>
<dbReference type="InterPro" id="IPR013815">
    <property type="entry name" value="ATP_grasp_subdomain_1"/>
</dbReference>
<evidence type="ECO:0000259" key="2">
    <source>
        <dbReference type="SMART" id="SM00881"/>
    </source>
</evidence>
<protein>
    <submittedName>
        <fullName evidence="3">Acetate--CoA ligase family protein</fullName>
    </submittedName>
</protein>
<name>A0A8J7SF90_9RHOB</name>
<reference evidence="3" key="1">
    <citation type="submission" date="2020-12" db="EMBL/GenBank/DDBJ databases">
        <title>Bacterial taxonomy.</title>
        <authorList>
            <person name="Pan X."/>
        </authorList>
    </citation>
    <scope>NUCLEOTIDE SEQUENCE</scope>
    <source>
        <strain evidence="3">M0105</strain>
    </source>
</reference>
<evidence type="ECO:0000256" key="1">
    <source>
        <dbReference type="ARBA" id="ARBA00022532"/>
    </source>
</evidence>
<dbReference type="Proteomes" id="UP000655420">
    <property type="component" value="Unassembled WGS sequence"/>
</dbReference>
<dbReference type="Pfam" id="PF19045">
    <property type="entry name" value="Ligase_CoA_2"/>
    <property type="match status" value="1"/>
</dbReference>
<dbReference type="PANTHER" id="PTHR42793">
    <property type="entry name" value="COA BINDING DOMAIN CONTAINING PROTEIN"/>
    <property type="match status" value="1"/>
</dbReference>
<dbReference type="Pfam" id="PF13549">
    <property type="entry name" value="ATP-grasp_5"/>
    <property type="match status" value="1"/>
</dbReference>
<dbReference type="Gene3D" id="3.40.50.720">
    <property type="entry name" value="NAD(P)-binding Rossmann-like Domain"/>
    <property type="match status" value="1"/>
</dbReference>
<dbReference type="SUPFAM" id="SSF56059">
    <property type="entry name" value="Glutathione synthetase ATP-binding domain-like"/>
    <property type="match status" value="1"/>
</dbReference>
<keyword evidence="1" id="KW-0816">Tricarboxylic acid cycle</keyword>
<feature type="domain" description="CoA-binding" evidence="2">
    <location>
        <begin position="7"/>
        <end position="102"/>
    </location>
</feature>
<dbReference type="Gene3D" id="3.30.470.20">
    <property type="entry name" value="ATP-grasp fold, B domain"/>
    <property type="match status" value="1"/>
</dbReference>
<proteinExistence type="predicted"/>
<dbReference type="SMART" id="SM00881">
    <property type="entry name" value="CoA_binding"/>
    <property type="match status" value="1"/>
</dbReference>
<comment type="caution">
    <text evidence="3">The sequence shown here is derived from an EMBL/GenBank/DDBJ whole genome shotgun (WGS) entry which is preliminary data.</text>
</comment>
<dbReference type="InterPro" id="IPR043938">
    <property type="entry name" value="Ligase_CoA_dom"/>
</dbReference>
<dbReference type="Pfam" id="PF13607">
    <property type="entry name" value="Succ_CoA_lig"/>
    <property type="match status" value="1"/>
</dbReference>
<dbReference type="GO" id="GO:0043758">
    <property type="term" value="F:acetate-CoA ligase (ADP-forming) activity"/>
    <property type="evidence" value="ECO:0007669"/>
    <property type="project" value="InterPro"/>
</dbReference>